<dbReference type="RefSeq" id="WP_072575899.1">
    <property type="nucleotide sequence ID" value="NZ_LWHB01000034.1"/>
</dbReference>
<accession>A0A380MX56</accession>
<dbReference type="Proteomes" id="UP000254601">
    <property type="component" value="Unassembled WGS sequence"/>
</dbReference>
<proteinExistence type="predicted"/>
<dbReference type="AlphaFoldDB" id="A0A380MX56"/>
<name>A0A380MX56_9GAMM</name>
<gene>
    <name evidence="1" type="ORF">NCTC13337_02057</name>
</gene>
<evidence type="ECO:0000313" key="2">
    <source>
        <dbReference type="Proteomes" id="UP000254601"/>
    </source>
</evidence>
<dbReference type="OrthoDB" id="9944485at2"/>
<dbReference type="EMBL" id="UHIC01000001">
    <property type="protein sequence ID" value="SUO96868.1"/>
    <property type="molecule type" value="Genomic_DNA"/>
</dbReference>
<reference evidence="1 2" key="1">
    <citation type="submission" date="2018-06" db="EMBL/GenBank/DDBJ databases">
        <authorList>
            <consortium name="Pathogen Informatics"/>
            <person name="Doyle S."/>
        </authorList>
    </citation>
    <scope>NUCLEOTIDE SEQUENCE [LARGE SCALE GENOMIC DNA]</scope>
    <source>
        <strain evidence="1 2">NCTC13337</strain>
    </source>
</reference>
<keyword evidence="2" id="KW-1185">Reference proteome</keyword>
<evidence type="ECO:0000313" key="1">
    <source>
        <dbReference type="EMBL" id="SUO96868.1"/>
    </source>
</evidence>
<sequence>MSYEDKARQILQKIIDENKQNDYAGIDRTPKGVENRRQRMQIASDPHSKFGGKAQGFGAELEQHIINGDLSSDQSVEVLMALYGLN</sequence>
<protein>
    <submittedName>
        <fullName evidence="1">Uncharacterized protein</fullName>
    </submittedName>
</protein>
<organism evidence="1 2">
    <name type="scientific">Suttonella ornithocola</name>
    <dbReference type="NCBI Taxonomy" id="279832"/>
    <lineage>
        <taxon>Bacteria</taxon>
        <taxon>Pseudomonadati</taxon>
        <taxon>Pseudomonadota</taxon>
        <taxon>Gammaproteobacteria</taxon>
        <taxon>Cardiobacteriales</taxon>
        <taxon>Cardiobacteriaceae</taxon>
        <taxon>Suttonella</taxon>
    </lineage>
</organism>